<comment type="caution">
    <text evidence="1">The sequence shown here is derived from an EMBL/GenBank/DDBJ whole genome shotgun (WGS) entry which is preliminary data.</text>
</comment>
<dbReference type="AlphaFoldDB" id="A0A147JVV9"/>
<organism evidence="1 2">
    <name type="scientific">Hadarchaeum yellowstonense</name>
    <dbReference type="NCBI Taxonomy" id="1776334"/>
    <lineage>
        <taxon>Archaea</taxon>
        <taxon>Methanobacteriati</taxon>
        <taxon>Candidatus Hadarchaeota</taxon>
        <taxon>Candidatus Hadarchaeia</taxon>
        <taxon>Candidatus Hadarchaeales</taxon>
        <taxon>Candidatus Hadarchaeaceae</taxon>
        <taxon>Candidatus Hadarchaeum</taxon>
    </lineage>
</organism>
<name>A0A147JVV9_HADYE</name>
<evidence type="ECO:0008006" key="3">
    <source>
        <dbReference type="Google" id="ProtNLM"/>
    </source>
</evidence>
<protein>
    <recommendedName>
        <fullName evidence="3">HTH marR-type domain-containing protein</fullName>
    </recommendedName>
</protein>
<dbReference type="SUPFAM" id="SSF46785">
    <property type="entry name" value="Winged helix' DNA-binding domain"/>
    <property type="match status" value="1"/>
</dbReference>
<dbReference type="InterPro" id="IPR036388">
    <property type="entry name" value="WH-like_DNA-bd_sf"/>
</dbReference>
<dbReference type="Gene3D" id="1.10.10.10">
    <property type="entry name" value="Winged helix-like DNA-binding domain superfamily/Winged helix DNA-binding domain"/>
    <property type="match status" value="1"/>
</dbReference>
<reference evidence="1 2" key="1">
    <citation type="journal article" date="2016" name="Nat. Microbiol.">
        <title>Genomic inference of the metabolism of cosmopolitan subsurface Archaea, Hadesarchaea.</title>
        <authorList>
            <person name="Baker B.J."/>
            <person name="Saw J.H."/>
            <person name="Lind A.E."/>
            <person name="Lazar C.S."/>
            <person name="Hinrichs K.-U."/>
            <person name="Teske A.P."/>
            <person name="Ettema T.J."/>
        </authorList>
    </citation>
    <scope>NUCLEOTIDE SEQUENCE [LARGE SCALE GENOMIC DNA]</scope>
</reference>
<evidence type="ECO:0000313" key="1">
    <source>
        <dbReference type="EMBL" id="KUO40637.1"/>
    </source>
</evidence>
<dbReference type="InterPro" id="IPR036390">
    <property type="entry name" value="WH_DNA-bd_sf"/>
</dbReference>
<dbReference type="EMBL" id="LQMQ01000038">
    <property type="protein sequence ID" value="KUO40637.1"/>
    <property type="molecule type" value="Genomic_DNA"/>
</dbReference>
<evidence type="ECO:0000313" key="2">
    <source>
        <dbReference type="Proteomes" id="UP000074294"/>
    </source>
</evidence>
<proteinExistence type="predicted"/>
<accession>A0A147JVV9</accession>
<sequence>MKGALMAKRNQRKFQILKILDDNRPNYLTARAIATRAGISIADTINLLRKYEKKGLVEFKKKVTIGKSYKMRVATITPEGEAVLMRYLDLYRAGYLTMPPALVPRPEEQKAAGGS</sequence>
<gene>
    <name evidence="1" type="ORF">APZ16_04470</name>
</gene>
<dbReference type="Proteomes" id="UP000074294">
    <property type="component" value="Unassembled WGS sequence"/>
</dbReference>
<dbReference type="STRING" id="1776334.APZ16_04470"/>